<dbReference type="EMBL" id="JAGXBM010000016">
    <property type="protein sequence ID" value="MBS3697773.1"/>
    <property type="molecule type" value="Genomic_DNA"/>
</dbReference>
<gene>
    <name evidence="2" type="ORF">JJQ58_09870</name>
</gene>
<reference evidence="2 3" key="1">
    <citation type="submission" date="2021-05" db="EMBL/GenBank/DDBJ databases">
        <title>Staphylococcus fleurettii isolated from lake water in First Nation community in Manitoba, Canada.</title>
        <authorList>
            <person name="Bashar S."/>
            <person name="Murdock A."/>
            <person name="Patidar R."/>
            <person name="Golding G."/>
            <person name="Farenhorst A."/>
            <person name="Kumar A."/>
        </authorList>
    </citation>
    <scope>NUCLEOTIDE SEQUENCE [LARGE SCALE GENOMIC DNA]</scope>
    <source>
        <strain evidence="2 3">SF002</strain>
    </source>
</reference>
<proteinExistence type="predicted"/>
<dbReference type="RefSeq" id="WP_107509539.1">
    <property type="nucleotide sequence ID" value="NZ_JAEPSA010000018.1"/>
</dbReference>
<name>A0ABS5MPC1_9STAP</name>
<evidence type="ECO:0000313" key="3">
    <source>
        <dbReference type="Proteomes" id="UP000681586"/>
    </source>
</evidence>
<feature type="transmembrane region" description="Helical" evidence="1">
    <location>
        <begin position="6"/>
        <end position="25"/>
    </location>
</feature>
<keyword evidence="3" id="KW-1185">Reference proteome</keyword>
<keyword evidence="1" id="KW-1133">Transmembrane helix</keyword>
<organism evidence="2 3">
    <name type="scientific">Mammaliicoccus fleurettii</name>
    <dbReference type="NCBI Taxonomy" id="150056"/>
    <lineage>
        <taxon>Bacteria</taxon>
        <taxon>Bacillati</taxon>
        <taxon>Bacillota</taxon>
        <taxon>Bacilli</taxon>
        <taxon>Bacillales</taxon>
        <taxon>Staphylococcaceae</taxon>
        <taxon>Mammaliicoccus</taxon>
    </lineage>
</organism>
<protein>
    <submittedName>
        <fullName evidence="2">Uncharacterized protein</fullName>
    </submittedName>
</protein>
<dbReference type="Proteomes" id="UP000681586">
    <property type="component" value="Unassembled WGS sequence"/>
</dbReference>
<keyword evidence="1" id="KW-0472">Membrane</keyword>
<keyword evidence="1" id="KW-0812">Transmembrane</keyword>
<comment type="caution">
    <text evidence="2">The sequence shown here is derived from an EMBL/GenBank/DDBJ whole genome shotgun (WGS) entry which is preliminary data.</text>
</comment>
<feature type="transmembrane region" description="Helical" evidence="1">
    <location>
        <begin position="52"/>
        <end position="69"/>
    </location>
</feature>
<evidence type="ECO:0000256" key="1">
    <source>
        <dbReference type="SAM" id="Phobius"/>
    </source>
</evidence>
<evidence type="ECO:0000313" key="2">
    <source>
        <dbReference type="EMBL" id="MBS3697773.1"/>
    </source>
</evidence>
<accession>A0ABS5MPC1</accession>
<sequence length="70" mass="8609">MFKLFFIFLVVFVVYYLFLKLYIMISKFLKKQEGIKNNYIVNNVLLSSKKEIDFFDFIIIFVITYIVIYR</sequence>